<dbReference type="Gene3D" id="1.10.3290.10">
    <property type="entry name" value="Fido-like domain"/>
    <property type="match status" value="1"/>
</dbReference>
<accession>A0A437QRA7</accession>
<dbReference type="PANTHER" id="PTHR39560">
    <property type="entry name" value="PROTEIN ADENYLYLTRANSFERASE FIC-RELATED"/>
    <property type="match status" value="1"/>
</dbReference>
<dbReference type="RefSeq" id="WP_127699336.1">
    <property type="nucleotide sequence ID" value="NZ_SACS01000012.1"/>
</dbReference>
<keyword evidence="1" id="KW-0808">Transferase</keyword>
<evidence type="ECO:0000256" key="6">
    <source>
        <dbReference type="ARBA" id="ARBA00047939"/>
    </source>
</evidence>
<sequence>MPDKYGVLQDKYCYPDTDVLINLLNIRDADLLAEAEAEITAVRYQTYLSSVRPLHDFTFEHLQFLHIHLFQDLYSWAGKVRDVDLAKGTTRFCTCGRVEAEARKWFKQLAALAQIGSQEELVETVADLFCELNIIHPFRDGNGRTQRFFFEELLFALGYDLTWPEISQQDWVNANISGVELDLAPLITIFRQAIAPSRE</sequence>
<keyword evidence="2" id="KW-0548">Nucleotidyltransferase</keyword>
<evidence type="ECO:0000256" key="2">
    <source>
        <dbReference type="ARBA" id="ARBA00022695"/>
    </source>
</evidence>
<evidence type="ECO:0000313" key="10">
    <source>
        <dbReference type="Proteomes" id="UP000283077"/>
    </source>
</evidence>
<dbReference type="GO" id="GO:0005524">
    <property type="term" value="F:ATP binding"/>
    <property type="evidence" value="ECO:0007669"/>
    <property type="project" value="UniProtKB-KW"/>
</dbReference>
<evidence type="ECO:0000256" key="1">
    <source>
        <dbReference type="ARBA" id="ARBA00022679"/>
    </source>
</evidence>
<reference evidence="9 10" key="1">
    <citation type="submission" date="2019-01" db="EMBL/GenBank/DDBJ databases">
        <authorList>
            <person name="Chen W.-M."/>
        </authorList>
    </citation>
    <scope>NUCLEOTIDE SEQUENCE [LARGE SCALE GENOMIC DNA]</scope>
    <source>
        <strain evidence="9 10">KYPC3</strain>
    </source>
</reference>
<proteinExistence type="predicted"/>
<dbReference type="PROSITE" id="PS51459">
    <property type="entry name" value="FIDO"/>
    <property type="match status" value="1"/>
</dbReference>
<dbReference type="InterPro" id="IPR003812">
    <property type="entry name" value="Fido"/>
</dbReference>
<protein>
    <recommendedName>
        <fullName evidence="5">protein adenylyltransferase</fullName>
        <ecNumber evidence="5">2.7.7.108</ecNumber>
    </recommendedName>
</protein>
<dbReference type="EMBL" id="SACS01000012">
    <property type="protein sequence ID" value="RVU37040.1"/>
    <property type="molecule type" value="Genomic_DNA"/>
</dbReference>
<gene>
    <name evidence="9" type="ORF">EOE67_12070</name>
</gene>
<dbReference type="GO" id="GO:0070733">
    <property type="term" value="F:AMPylase activity"/>
    <property type="evidence" value="ECO:0007669"/>
    <property type="project" value="UniProtKB-EC"/>
</dbReference>
<dbReference type="InterPro" id="IPR036597">
    <property type="entry name" value="Fido-like_dom_sf"/>
</dbReference>
<keyword evidence="10" id="KW-1185">Reference proteome</keyword>
<comment type="catalytic activity">
    <reaction evidence="6">
        <text>L-threonyl-[protein] + ATP = 3-O-(5'-adenylyl)-L-threonyl-[protein] + diphosphate</text>
        <dbReference type="Rhea" id="RHEA:54292"/>
        <dbReference type="Rhea" id="RHEA-COMP:11060"/>
        <dbReference type="Rhea" id="RHEA-COMP:13847"/>
        <dbReference type="ChEBI" id="CHEBI:30013"/>
        <dbReference type="ChEBI" id="CHEBI:30616"/>
        <dbReference type="ChEBI" id="CHEBI:33019"/>
        <dbReference type="ChEBI" id="CHEBI:138113"/>
        <dbReference type="EC" id="2.7.7.108"/>
    </reaction>
</comment>
<dbReference type="Proteomes" id="UP000283077">
    <property type="component" value="Unassembled WGS sequence"/>
</dbReference>
<dbReference type="AlphaFoldDB" id="A0A437QRA7"/>
<comment type="caution">
    <text evidence="9">The sequence shown here is derived from an EMBL/GenBank/DDBJ whole genome shotgun (WGS) entry which is preliminary data.</text>
</comment>
<organism evidence="9 10">
    <name type="scientific">Rheinheimera riviphila</name>
    <dbReference type="NCBI Taxonomy" id="1834037"/>
    <lineage>
        <taxon>Bacteria</taxon>
        <taxon>Pseudomonadati</taxon>
        <taxon>Pseudomonadota</taxon>
        <taxon>Gammaproteobacteria</taxon>
        <taxon>Chromatiales</taxon>
        <taxon>Chromatiaceae</taxon>
        <taxon>Rheinheimera</taxon>
    </lineage>
</organism>
<evidence type="ECO:0000256" key="5">
    <source>
        <dbReference type="ARBA" id="ARBA00034531"/>
    </source>
</evidence>
<evidence type="ECO:0000256" key="3">
    <source>
        <dbReference type="ARBA" id="ARBA00022741"/>
    </source>
</evidence>
<comment type="catalytic activity">
    <reaction evidence="7">
        <text>L-tyrosyl-[protein] + ATP = O-(5'-adenylyl)-L-tyrosyl-[protein] + diphosphate</text>
        <dbReference type="Rhea" id="RHEA:54288"/>
        <dbReference type="Rhea" id="RHEA-COMP:10136"/>
        <dbReference type="Rhea" id="RHEA-COMP:13846"/>
        <dbReference type="ChEBI" id="CHEBI:30616"/>
        <dbReference type="ChEBI" id="CHEBI:33019"/>
        <dbReference type="ChEBI" id="CHEBI:46858"/>
        <dbReference type="ChEBI" id="CHEBI:83624"/>
        <dbReference type="EC" id="2.7.7.108"/>
    </reaction>
</comment>
<keyword evidence="3" id="KW-0547">Nucleotide-binding</keyword>
<evidence type="ECO:0000256" key="7">
    <source>
        <dbReference type="ARBA" id="ARBA00048696"/>
    </source>
</evidence>
<dbReference type="Pfam" id="PF02661">
    <property type="entry name" value="Fic"/>
    <property type="match status" value="1"/>
</dbReference>
<name>A0A437QRA7_9GAMM</name>
<evidence type="ECO:0000256" key="4">
    <source>
        <dbReference type="ARBA" id="ARBA00022840"/>
    </source>
</evidence>
<keyword evidence="4" id="KW-0067">ATP-binding</keyword>
<dbReference type="SUPFAM" id="SSF140931">
    <property type="entry name" value="Fic-like"/>
    <property type="match status" value="1"/>
</dbReference>
<dbReference type="PANTHER" id="PTHR39560:SF1">
    <property type="entry name" value="PROTEIN ADENYLYLTRANSFERASE FIC-RELATED"/>
    <property type="match status" value="1"/>
</dbReference>
<dbReference type="EC" id="2.7.7.108" evidence="5"/>
<feature type="domain" description="Fido" evidence="8">
    <location>
        <begin position="57"/>
        <end position="192"/>
    </location>
</feature>
<evidence type="ECO:0000313" key="9">
    <source>
        <dbReference type="EMBL" id="RVU37040.1"/>
    </source>
</evidence>
<evidence type="ECO:0000259" key="8">
    <source>
        <dbReference type="PROSITE" id="PS51459"/>
    </source>
</evidence>
<dbReference type="GO" id="GO:0051302">
    <property type="term" value="P:regulation of cell division"/>
    <property type="evidence" value="ECO:0007669"/>
    <property type="project" value="TreeGrafter"/>
</dbReference>
<dbReference type="OrthoDB" id="9807853at2"/>